<evidence type="ECO:0000313" key="2">
    <source>
        <dbReference type="Proteomes" id="UP001157502"/>
    </source>
</evidence>
<proteinExistence type="predicted"/>
<reference evidence="1" key="1">
    <citation type="submission" date="2021-05" db="EMBL/GenBank/DDBJ databases">
        <authorList>
            <person name="Pan Q."/>
            <person name="Jouanno E."/>
            <person name="Zahm M."/>
            <person name="Klopp C."/>
            <person name="Cabau C."/>
            <person name="Louis A."/>
            <person name="Berthelot C."/>
            <person name="Parey E."/>
            <person name="Roest Crollius H."/>
            <person name="Montfort J."/>
            <person name="Robinson-Rechavi M."/>
            <person name="Bouchez O."/>
            <person name="Lampietro C."/>
            <person name="Lopez Roques C."/>
            <person name="Donnadieu C."/>
            <person name="Postlethwait J."/>
            <person name="Bobe J."/>
            <person name="Dillon D."/>
            <person name="Chandos A."/>
            <person name="von Hippel F."/>
            <person name="Guiguen Y."/>
        </authorList>
    </citation>
    <scope>NUCLEOTIDE SEQUENCE</scope>
    <source>
        <strain evidence="1">YG-Jan2019</strain>
    </source>
</reference>
<gene>
    <name evidence="1" type="ORF">DPEC_G00285030</name>
</gene>
<protein>
    <submittedName>
        <fullName evidence="1">Uncharacterized protein</fullName>
    </submittedName>
</protein>
<sequence length="128" mass="14494">MSNILSGGERWLRVKRIRGDLWGCRERAVVASVQSRVHEMGSSSELGFICLSNDFSLPTFHPEPPLFVLLDSRSLYFSSPVKAAQANPFPRRLVTVWQQHSLHQPLRSDGIRPIINSPLKMHPPSTYT</sequence>
<dbReference type="Proteomes" id="UP001157502">
    <property type="component" value="Chromosome 26"/>
</dbReference>
<keyword evidence="2" id="KW-1185">Reference proteome</keyword>
<accession>A0ACC2FJL7</accession>
<organism evidence="1 2">
    <name type="scientific">Dallia pectoralis</name>
    <name type="common">Alaska blackfish</name>
    <dbReference type="NCBI Taxonomy" id="75939"/>
    <lineage>
        <taxon>Eukaryota</taxon>
        <taxon>Metazoa</taxon>
        <taxon>Chordata</taxon>
        <taxon>Craniata</taxon>
        <taxon>Vertebrata</taxon>
        <taxon>Euteleostomi</taxon>
        <taxon>Actinopterygii</taxon>
        <taxon>Neopterygii</taxon>
        <taxon>Teleostei</taxon>
        <taxon>Protacanthopterygii</taxon>
        <taxon>Esociformes</taxon>
        <taxon>Umbridae</taxon>
        <taxon>Dallia</taxon>
    </lineage>
</organism>
<dbReference type="EMBL" id="CM055753">
    <property type="protein sequence ID" value="KAJ7991549.1"/>
    <property type="molecule type" value="Genomic_DNA"/>
</dbReference>
<name>A0ACC2FJL7_DALPE</name>
<evidence type="ECO:0000313" key="1">
    <source>
        <dbReference type="EMBL" id="KAJ7991549.1"/>
    </source>
</evidence>
<comment type="caution">
    <text evidence="1">The sequence shown here is derived from an EMBL/GenBank/DDBJ whole genome shotgun (WGS) entry which is preliminary data.</text>
</comment>